<dbReference type="AlphaFoldDB" id="A0A915DII9"/>
<accession>A0A915DII9</accession>
<protein>
    <submittedName>
        <fullName evidence="2">Uncharacterized protein</fullName>
    </submittedName>
</protein>
<dbReference type="Proteomes" id="UP000887574">
    <property type="component" value="Unplaced"/>
</dbReference>
<sequence>MQEVRVTIQALVVQSRLEHPPDRLGTIQVVVVQSILLSVFMLSIGCHQLDNSTWVTPPGTTNWLSPPEYQSLHHHQE</sequence>
<evidence type="ECO:0000313" key="1">
    <source>
        <dbReference type="Proteomes" id="UP000887574"/>
    </source>
</evidence>
<name>A0A915DII9_9BILA</name>
<organism evidence="1 2">
    <name type="scientific">Ditylenchus dipsaci</name>
    <dbReference type="NCBI Taxonomy" id="166011"/>
    <lineage>
        <taxon>Eukaryota</taxon>
        <taxon>Metazoa</taxon>
        <taxon>Ecdysozoa</taxon>
        <taxon>Nematoda</taxon>
        <taxon>Chromadorea</taxon>
        <taxon>Rhabditida</taxon>
        <taxon>Tylenchina</taxon>
        <taxon>Tylenchomorpha</taxon>
        <taxon>Sphaerularioidea</taxon>
        <taxon>Anguinidae</taxon>
        <taxon>Anguininae</taxon>
        <taxon>Ditylenchus</taxon>
    </lineage>
</organism>
<reference evidence="2" key="1">
    <citation type="submission" date="2022-11" db="UniProtKB">
        <authorList>
            <consortium name="WormBaseParasite"/>
        </authorList>
    </citation>
    <scope>IDENTIFICATION</scope>
</reference>
<keyword evidence="1" id="KW-1185">Reference proteome</keyword>
<proteinExistence type="predicted"/>
<dbReference type="WBParaSite" id="jg19620">
    <property type="protein sequence ID" value="jg19620"/>
    <property type="gene ID" value="jg19620"/>
</dbReference>
<evidence type="ECO:0000313" key="2">
    <source>
        <dbReference type="WBParaSite" id="jg19620"/>
    </source>
</evidence>